<name>A0ABR1VLR8_9PEZI</name>
<proteinExistence type="predicted"/>
<evidence type="ECO:0000313" key="2">
    <source>
        <dbReference type="EMBL" id="KAK8071241.1"/>
    </source>
</evidence>
<organism evidence="2 3">
    <name type="scientific">Apiospora hydei</name>
    <dbReference type="NCBI Taxonomy" id="1337664"/>
    <lineage>
        <taxon>Eukaryota</taxon>
        <taxon>Fungi</taxon>
        <taxon>Dikarya</taxon>
        <taxon>Ascomycota</taxon>
        <taxon>Pezizomycotina</taxon>
        <taxon>Sordariomycetes</taxon>
        <taxon>Xylariomycetidae</taxon>
        <taxon>Amphisphaeriales</taxon>
        <taxon>Apiosporaceae</taxon>
        <taxon>Apiospora</taxon>
    </lineage>
</organism>
<dbReference type="EMBL" id="JAQQWN010000008">
    <property type="protein sequence ID" value="KAK8071241.1"/>
    <property type="molecule type" value="Genomic_DNA"/>
</dbReference>
<dbReference type="RefSeq" id="XP_066665049.1">
    <property type="nucleotide sequence ID" value="XM_066815759.1"/>
</dbReference>
<evidence type="ECO:0000313" key="3">
    <source>
        <dbReference type="Proteomes" id="UP001433268"/>
    </source>
</evidence>
<accession>A0ABR1VLR8</accession>
<keyword evidence="3" id="KW-1185">Reference proteome</keyword>
<evidence type="ECO:0000256" key="1">
    <source>
        <dbReference type="SAM" id="MobiDB-lite"/>
    </source>
</evidence>
<dbReference type="Proteomes" id="UP001433268">
    <property type="component" value="Unassembled WGS sequence"/>
</dbReference>
<comment type="caution">
    <text evidence="2">The sequence shown here is derived from an EMBL/GenBank/DDBJ whole genome shotgun (WGS) entry which is preliminary data.</text>
</comment>
<gene>
    <name evidence="2" type="ORF">PG997_011444</name>
</gene>
<dbReference type="GeneID" id="92048819"/>
<feature type="region of interest" description="Disordered" evidence="1">
    <location>
        <begin position="109"/>
        <end position="135"/>
    </location>
</feature>
<feature type="region of interest" description="Disordered" evidence="1">
    <location>
        <begin position="158"/>
        <end position="177"/>
    </location>
</feature>
<protein>
    <submittedName>
        <fullName evidence="2">Uncharacterized protein</fullName>
    </submittedName>
</protein>
<sequence length="228" mass="25094">MVSPARMAKVHEIFESSKAKCTTDDRKLKEAFAMFTDAPAVSPTAGDFDCAVADDETDDASNYDRSSTDFPHNFDYDMDADDIACWPAPLNPRRPALIPAPAEYKDLASKSPYDEEFGDKAQEGGNDTLAGRRGRDGLRIEAPANGMDVCYNKPTALPTSKHHQRCKSERPAPPCSTREQALQRILEKMDRQSLALADSVAQWERGLQFEGDDELASSCAPPSSPIYE</sequence>
<reference evidence="2 3" key="1">
    <citation type="submission" date="2023-01" db="EMBL/GenBank/DDBJ databases">
        <title>Analysis of 21 Apiospora genomes using comparative genomics revels a genus with tremendous synthesis potential of carbohydrate active enzymes and secondary metabolites.</title>
        <authorList>
            <person name="Sorensen T."/>
        </authorList>
    </citation>
    <scope>NUCLEOTIDE SEQUENCE [LARGE SCALE GENOMIC DNA]</scope>
    <source>
        <strain evidence="2 3">CBS 114990</strain>
    </source>
</reference>